<feature type="domain" description="Ig-like" evidence="1">
    <location>
        <begin position="124"/>
        <end position="187"/>
    </location>
</feature>
<proteinExistence type="predicted"/>
<dbReference type="SMART" id="SM00409">
    <property type="entry name" value="IG"/>
    <property type="match status" value="2"/>
</dbReference>
<dbReference type="FunFam" id="2.60.40.10:FF:000218">
    <property type="entry name" value="titin isoform X1"/>
    <property type="match status" value="1"/>
</dbReference>
<dbReference type="GO" id="GO:0008046">
    <property type="term" value="F:axon guidance receptor activity"/>
    <property type="evidence" value="ECO:0007669"/>
    <property type="project" value="TreeGrafter"/>
</dbReference>
<organism evidence="2 3">
    <name type="scientific">Cyanoderma ruficeps</name>
    <name type="common">rufous-capped babbler</name>
    <dbReference type="NCBI Taxonomy" id="181631"/>
    <lineage>
        <taxon>Eukaryota</taxon>
        <taxon>Metazoa</taxon>
        <taxon>Chordata</taxon>
        <taxon>Craniata</taxon>
        <taxon>Vertebrata</taxon>
        <taxon>Euteleostomi</taxon>
        <taxon>Archelosauria</taxon>
        <taxon>Archosauria</taxon>
        <taxon>Dinosauria</taxon>
        <taxon>Saurischia</taxon>
        <taxon>Theropoda</taxon>
        <taxon>Coelurosauria</taxon>
        <taxon>Aves</taxon>
        <taxon>Neognathae</taxon>
        <taxon>Neoaves</taxon>
        <taxon>Telluraves</taxon>
        <taxon>Australaves</taxon>
        <taxon>Passeriformes</taxon>
        <taxon>Sylvioidea</taxon>
        <taxon>Timaliidae</taxon>
        <taxon>Cyanoderma</taxon>
    </lineage>
</organism>
<dbReference type="Ensembl" id="ENSCRFT00000016392.1">
    <property type="protein sequence ID" value="ENSCRFP00000015835.1"/>
    <property type="gene ID" value="ENSCRFG00000012061.1"/>
</dbReference>
<dbReference type="GO" id="GO:0007156">
    <property type="term" value="P:homophilic cell adhesion via plasma membrane adhesion molecules"/>
    <property type="evidence" value="ECO:0007669"/>
    <property type="project" value="TreeGrafter"/>
</dbReference>
<dbReference type="SUPFAM" id="SSF48726">
    <property type="entry name" value="Immunoglobulin"/>
    <property type="match status" value="2"/>
</dbReference>
<dbReference type="PANTHER" id="PTHR45080:SF34">
    <property type="entry name" value="MYOSIN LIGHT CHAIN KINASE, SMOOTH MUSCLE-LIKE"/>
    <property type="match status" value="1"/>
</dbReference>
<protein>
    <recommendedName>
        <fullName evidence="1">Ig-like domain-containing protein</fullName>
    </recommendedName>
</protein>
<evidence type="ECO:0000259" key="1">
    <source>
        <dbReference type="PROSITE" id="PS50835"/>
    </source>
</evidence>
<dbReference type="InterPro" id="IPR013098">
    <property type="entry name" value="Ig_I-set"/>
</dbReference>
<reference evidence="2" key="2">
    <citation type="submission" date="2025-09" db="UniProtKB">
        <authorList>
            <consortium name="Ensembl"/>
        </authorList>
    </citation>
    <scope>IDENTIFICATION</scope>
</reference>
<dbReference type="PANTHER" id="PTHR45080">
    <property type="entry name" value="CONTACTIN 5"/>
    <property type="match status" value="1"/>
</dbReference>
<dbReference type="Gene3D" id="2.60.40.10">
    <property type="entry name" value="Immunoglobulins"/>
    <property type="match status" value="2"/>
</dbReference>
<dbReference type="GO" id="GO:0050808">
    <property type="term" value="P:synapse organization"/>
    <property type="evidence" value="ECO:0007669"/>
    <property type="project" value="TreeGrafter"/>
</dbReference>
<dbReference type="GO" id="GO:0005886">
    <property type="term" value="C:plasma membrane"/>
    <property type="evidence" value="ECO:0007669"/>
    <property type="project" value="TreeGrafter"/>
</dbReference>
<dbReference type="PROSITE" id="PS50835">
    <property type="entry name" value="IG_LIKE"/>
    <property type="match status" value="2"/>
</dbReference>
<sequence length="237" mass="25545">MLCSTLVTYLSLEPAVFVKKLSDQYVEPGKPIILEGTYTGSLPISVTWKKNGHTVTQSQKCSITTTEKSCILEILDSTKEDAGEYTCHVENEAGRDVCEAVVSTLGVCSLCFFSLPFFSSVSVGSYTTLQCHVAGTPEITDDHNVHTSFVDNVAVLQLVQTEMNHTGQYSCTATNSVGTATSSARLTVAGVVALSLIAIAIWKVISKYSSTLHLLACCIGNSFEFAEDFSWSSELLI</sequence>
<dbReference type="Pfam" id="PF07679">
    <property type="entry name" value="I-set"/>
    <property type="match status" value="2"/>
</dbReference>
<feature type="domain" description="Ig-like" evidence="1">
    <location>
        <begin position="14"/>
        <end position="103"/>
    </location>
</feature>
<dbReference type="SMART" id="SM00408">
    <property type="entry name" value="IGc2"/>
    <property type="match status" value="2"/>
</dbReference>
<dbReference type="InterPro" id="IPR036179">
    <property type="entry name" value="Ig-like_dom_sf"/>
</dbReference>
<evidence type="ECO:0000313" key="2">
    <source>
        <dbReference type="Ensembl" id="ENSCRFP00000015835.1"/>
    </source>
</evidence>
<dbReference type="CDD" id="cd00096">
    <property type="entry name" value="Ig"/>
    <property type="match status" value="1"/>
</dbReference>
<name>A0A8C3R654_9PASS</name>
<dbReference type="InterPro" id="IPR013783">
    <property type="entry name" value="Ig-like_fold"/>
</dbReference>
<dbReference type="AlphaFoldDB" id="A0A8C3R654"/>
<dbReference type="Proteomes" id="UP000694396">
    <property type="component" value="Unplaced"/>
</dbReference>
<dbReference type="InterPro" id="IPR050958">
    <property type="entry name" value="Cell_Adh-Cytoskel_Orgn"/>
</dbReference>
<reference evidence="2" key="1">
    <citation type="submission" date="2025-08" db="UniProtKB">
        <authorList>
            <consortium name="Ensembl"/>
        </authorList>
    </citation>
    <scope>IDENTIFICATION</scope>
</reference>
<keyword evidence="3" id="KW-1185">Reference proteome</keyword>
<dbReference type="InterPro" id="IPR007110">
    <property type="entry name" value="Ig-like_dom"/>
</dbReference>
<dbReference type="InterPro" id="IPR003599">
    <property type="entry name" value="Ig_sub"/>
</dbReference>
<evidence type="ECO:0000313" key="3">
    <source>
        <dbReference type="Proteomes" id="UP000694396"/>
    </source>
</evidence>
<dbReference type="InterPro" id="IPR003598">
    <property type="entry name" value="Ig_sub2"/>
</dbReference>
<accession>A0A8C3R654</accession>
<dbReference type="GO" id="GO:0043025">
    <property type="term" value="C:neuronal cell body"/>
    <property type="evidence" value="ECO:0007669"/>
    <property type="project" value="TreeGrafter"/>
</dbReference>
<dbReference type="GO" id="GO:0030424">
    <property type="term" value="C:axon"/>
    <property type="evidence" value="ECO:0007669"/>
    <property type="project" value="TreeGrafter"/>
</dbReference>